<dbReference type="AlphaFoldDB" id="A0AAD3TKB7"/>
<gene>
    <name evidence="3" type="ORF">Nepgr_032900</name>
</gene>
<accession>A0AAD3TKB7</accession>
<dbReference type="InterPro" id="IPR009772">
    <property type="entry name" value="CDC123"/>
</dbReference>
<reference evidence="3" key="1">
    <citation type="submission" date="2023-05" db="EMBL/GenBank/DDBJ databases">
        <title>Nepenthes gracilis genome sequencing.</title>
        <authorList>
            <person name="Fukushima K."/>
        </authorList>
    </citation>
    <scope>NUCLEOTIDE SEQUENCE</scope>
    <source>
        <strain evidence="3">SING2019-196</strain>
    </source>
</reference>
<organism evidence="3 4">
    <name type="scientific">Nepenthes gracilis</name>
    <name type="common">Slender pitcher plant</name>
    <dbReference type="NCBI Taxonomy" id="150966"/>
    <lineage>
        <taxon>Eukaryota</taxon>
        <taxon>Viridiplantae</taxon>
        <taxon>Streptophyta</taxon>
        <taxon>Embryophyta</taxon>
        <taxon>Tracheophyta</taxon>
        <taxon>Spermatophyta</taxon>
        <taxon>Magnoliopsida</taxon>
        <taxon>eudicotyledons</taxon>
        <taxon>Gunneridae</taxon>
        <taxon>Pentapetalae</taxon>
        <taxon>Caryophyllales</taxon>
        <taxon>Nepenthaceae</taxon>
        <taxon>Nepenthes</taxon>
    </lineage>
</organism>
<evidence type="ECO:0000256" key="2">
    <source>
        <dbReference type="SAM" id="MobiDB-lite"/>
    </source>
</evidence>
<name>A0AAD3TKB7_NEPGR</name>
<dbReference type="Pfam" id="PF07065">
    <property type="entry name" value="D123"/>
    <property type="match status" value="1"/>
</dbReference>
<dbReference type="Proteomes" id="UP001279734">
    <property type="component" value="Unassembled WGS sequence"/>
</dbReference>
<evidence type="ECO:0008006" key="5">
    <source>
        <dbReference type="Google" id="ProtNLM"/>
    </source>
</evidence>
<sequence>MGNIGREWLESRGNKERECGCRRYRRYFSLPLRLIVEIRSWNQRAEHAIVSTVCVGQLCRMKEEDINQCQIHECEDALPNRVHKPEDEEDCELSEDSGDVSEPSQPPPCFPELELKIKESIESLGGAAFPKLNWSSPKDAAWISSSRSLKCTSFSDIALLLRSSDSIVHDLCHAYDSCSNKTSSRPPKFYLALRKWYPLLRPEMEFRCFVRGKLLVGVSQREVTTYYPALPERKDELKGLIRDFFLTNVKGKFKSENYTFDVYITKDGRVKVMDFNPWVAFTLPLLFTWDELEQAARRDEDDFEFRIVESRCAVCSGLKTAVPYDYLDTSPGSGWDQFLRNADEELRRQARSPEADV</sequence>
<protein>
    <recommendedName>
        <fullName evidence="5">Cell division cycle protein 123 homolog</fullName>
    </recommendedName>
</protein>
<comment type="caution">
    <text evidence="3">The sequence shown here is derived from an EMBL/GenBank/DDBJ whole genome shotgun (WGS) entry which is preliminary data.</text>
</comment>
<comment type="similarity">
    <text evidence="1">Belongs to the CDC123 family.</text>
</comment>
<dbReference type="PANTHER" id="PTHR15323">
    <property type="entry name" value="D123 PROTEIN"/>
    <property type="match status" value="1"/>
</dbReference>
<evidence type="ECO:0000313" key="3">
    <source>
        <dbReference type="EMBL" id="GMH31057.1"/>
    </source>
</evidence>
<dbReference type="EMBL" id="BSYO01000039">
    <property type="protein sequence ID" value="GMH31057.1"/>
    <property type="molecule type" value="Genomic_DNA"/>
</dbReference>
<evidence type="ECO:0000256" key="1">
    <source>
        <dbReference type="ARBA" id="ARBA00011047"/>
    </source>
</evidence>
<dbReference type="PANTHER" id="PTHR15323:SF6">
    <property type="entry name" value="CELL DIVISION CYCLE PROTEIN 123 HOMOLOG"/>
    <property type="match status" value="1"/>
</dbReference>
<keyword evidence="4" id="KW-1185">Reference proteome</keyword>
<feature type="compositionally biased region" description="Acidic residues" evidence="2">
    <location>
        <begin position="87"/>
        <end position="99"/>
    </location>
</feature>
<proteinExistence type="inferred from homology"/>
<dbReference type="GO" id="GO:0005737">
    <property type="term" value="C:cytoplasm"/>
    <property type="evidence" value="ECO:0007669"/>
    <property type="project" value="TreeGrafter"/>
</dbReference>
<evidence type="ECO:0000313" key="4">
    <source>
        <dbReference type="Proteomes" id="UP001279734"/>
    </source>
</evidence>
<feature type="region of interest" description="Disordered" evidence="2">
    <location>
        <begin position="85"/>
        <end position="107"/>
    </location>
</feature>